<proteinExistence type="predicted"/>
<keyword evidence="1" id="KW-0472">Membrane</keyword>
<feature type="transmembrane region" description="Helical" evidence="1">
    <location>
        <begin position="161"/>
        <end position="186"/>
    </location>
</feature>
<feature type="transmembrane region" description="Helical" evidence="1">
    <location>
        <begin position="128"/>
        <end position="149"/>
    </location>
</feature>
<keyword evidence="1" id="KW-0812">Transmembrane</keyword>
<dbReference type="EMBL" id="CCKQ01007509">
    <property type="protein sequence ID" value="CDW78887.1"/>
    <property type="molecule type" value="Genomic_DNA"/>
</dbReference>
<organism evidence="2 3">
    <name type="scientific">Stylonychia lemnae</name>
    <name type="common">Ciliate</name>
    <dbReference type="NCBI Taxonomy" id="5949"/>
    <lineage>
        <taxon>Eukaryota</taxon>
        <taxon>Sar</taxon>
        <taxon>Alveolata</taxon>
        <taxon>Ciliophora</taxon>
        <taxon>Intramacronucleata</taxon>
        <taxon>Spirotrichea</taxon>
        <taxon>Stichotrichia</taxon>
        <taxon>Sporadotrichida</taxon>
        <taxon>Oxytrichidae</taxon>
        <taxon>Stylonychinae</taxon>
        <taxon>Stylonychia</taxon>
    </lineage>
</organism>
<evidence type="ECO:0000313" key="2">
    <source>
        <dbReference type="EMBL" id="CDW78887.1"/>
    </source>
</evidence>
<dbReference type="Proteomes" id="UP000039865">
    <property type="component" value="Unassembled WGS sequence"/>
</dbReference>
<dbReference type="AlphaFoldDB" id="A0A078ABE5"/>
<name>A0A078ABE5_STYLE</name>
<feature type="transmembrane region" description="Helical" evidence="1">
    <location>
        <begin position="85"/>
        <end position="107"/>
    </location>
</feature>
<feature type="transmembrane region" description="Helical" evidence="1">
    <location>
        <begin position="37"/>
        <end position="60"/>
    </location>
</feature>
<keyword evidence="3" id="KW-1185">Reference proteome</keyword>
<gene>
    <name evidence="2" type="primary">Contig9361.g10010</name>
    <name evidence="2" type="ORF">STYLEM_7872</name>
</gene>
<dbReference type="InParanoid" id="A0A078ABE5"/>
<evidence type="ECO:0000313" key="3">
    <source>
        <dbReference type="Proteomes" id="UP000039865"/>
    </source>
</evidence>
<sequence length="190" mass="21396">MIIIDIDQSGNIDKSSANLRIKLKSTKKYRVQGVEDVYKSISLFLAIMGIMADLLVIYILTVKTRQASRGSYQHHIVQDLGPVELLYITLVAIAGYALIHFTINVIIMFQCFQANIYGPNALKMTNAIIWNSSLVLGSIYLLVAAPLSMFYCYYVTDILTILTIVGVFILFLFNTGSAFFFNLYALELRK</sequence>
<keyword evidence="1" id="KW-1133">Transmembrane helix</keyword>
<accession>A0A078ABE5</accession>
<evidence type="ECO:0000256" key="1">
    <source>
        <dbReference type="SAM" id="Phobius"/>
    </source>
</evidence>
<protein>
    <submittedName>
        <fullName evidence="2">Uncharacterized protein</fullName>
    </submittedName>
</protein>
<reference evidence="2 3" key="1">
    <citation type="submission" date="2014-06" db="EMBL/GenBank/DDBJ databases">
        <authorList>
            <person name="Swart Estienne"/>
        </authorList>
    </citation>
    <scope>NUCLEOTIDE SEQUENCE [LARGE SCALE GENOMIC DNA]</scope>
    <source>
        <strain evidence="2 3">130c</strain>
    </source>
</reference>